<evidence type="ECO:0000313" key="2">
    <source>
        <dbReference type="Proteomes" id="UP001204061"/>
    </source>
</evidence>
<dbReference type="RefSeq" id="WP_223952195.1">
    <property type="nucleotide sequence ID" value="NZ_JANLFC010000078.1"/>
</dbReference>
<organism evidence="1 2">
    <name type="scientific">Aeromonas veronii</name>
    <dbReference type="NCBI Taxonomy" id="654"/>
    <lineage>
        <taxon>Bacteria</taxon>
        <taxon>Pseudomonadati</taxon>
        <taxon>Pseudomonadota</taxon>
        <taxon>Gammaproteobacteria</taxon>
        <taxon>Aeromonadales</taxon>
        <taxon>Aeromonadaceae</taxon>
        <taxon>Aeromonas</taxon>
    </lineage>
</organism>
<dbReference type="AlphaFoldDB" id="A0AAW5MHM4"/>
<reference evidence="1" key="1">
    <citation type="submission" date="2022-08" db="EMBL/GenBank/DDBJ databases">
        <title>A global survey of hypervirulent Aeromonas hydrophila identified this emerging pathogen in farmed fish in the lower Mekong River basin.</title>
        <authorList>
            <person name="Xu T."/>
            <person name="Rasmussen-Ivey C.R."/>
            <person name="Moen F.S."/>
            <person name="Fernandez Bravo A."/>
            <person name="Lamy B."/>
            <person name="Beaz-Hidalgo R."/>
            <person name="Khan C.D."/>
            <person name="Castro Escarpulli G."/>
            <person name="Yasin I.S.M."/>
            <person name="Figueras M.J."/>
            <person name="Azzam Sayuti M."/>
            <person name="Karim M.M."/>
            <person name="Alam K.M."/>
            <person name="Le T.T.T."/>
            <person name="Thao N.H.P."/>
            <person name="Addo S."/>
            <person name="Duodu S."/>
            <person name="Ali S."/>
            <person name="Mey S."/>
            <person name="Somony T."/>
            <person name="Liles M.R."/>
        </authorList>
    </citation>
    <scope>NUCLEOTIDE SEQUENCE</scope>
    <source>
        <strain evidence="1">0.14</strain>
    </source>
</reference>
<evidence type="ECO:0000313" key="1">
    <source>
        <dbReference type="EMBL" id="MCR4450683.1"/>
    </source>
</evidence>
<comment type="caution">
    <text evidence="1">The sequence shown here is derived from an EMBL/GenBank/DDBJ whole genome shotgun (WGS) entry which is preliminary data.</text>
</comment>
<protein>
    <recommendedName>
        <fullName evidence="3">Phage protein</fullName>
    </recommendedName>
</protein>
<evidence type="ECO:0008006" key="3">
    <source>
        <dbReference type="Google" id="ProtNLM"/>
    </source>
</evidence>
<dbReference type="EMBL" id="JANLFC010000078">
    <property type="protein sequence ID" value="MCR4450683.1"/>
    <property type="molecule type" value="Genomic_DNA"/>
</dbReference>
<proteinExistence type="predicted"/>
<name>A0AAW5MHM4_AERVE</name>
<sequence>MKYQSLDKIEHISELLRLASVAINEMLAIELTHEDKKSRVIDTLLKRHLCIIEADVLSAYEKTSIISSCLNEIRGE</sequence>
<gene>
    <name evidence="1" type="ORF">NS965_20070</name>
</gene>
<accession>A0AAW5MHM4</accession>
<dbReference type="Proteomes" id="UP001204061">
    <property type="component" value="Unassembled WGS sequence"/>
</dbReference>